<organism evidence="9">
    <name type="scientific">Dichomitus squalens</name>
    <dbReference type="NCBI Taxonomy" id="114155"/>
    <lineage>
        <taxon>Eukaryota</taxon>
        <taxon>Fungi</taxon>
        <taxon>Dikarya</taxon>
        <taxon>Basidiomycota</taxon>
        <taxon>Agaricomycotina</taxon>
        <taxon>Agaricomycetes</taxon>
        <taxon>Polyporales</taxon>
        <taxon>Polyporaceae</taxon>
        <taxon>Dichomitus</taxon>
    </lineage>
</organism>
<evidence type="ECO:0000313" key="9">
    <source>
        <dbReference type="EMBL" id="TBU27638.1"/>
    </source>
</evidence>
<evidence type="ECO:0000256" key="3">
    <source>
        <dbReference type="ARBA" id="ARBA00022723"/>
    </source>
</evidence>
<name>A0A4Q9MLE8_9APHY</name>
<reference evidence="9" key="1">
    <citation type="submission" date="2019-01" db="EMBL/GenBank/DDBJ databases">
        <title>Draft genome sequences of three monokaryotic isolates of the white-rot basidiomycete fungus Dichomitus squalens.</title>
        <authorList>
            <consortium name="DOE Joint Genome Institute"/>
            <person name="Lopez S.C."/>
            <person name="Andreopoulos B."/>
            <person name="Pangilinan J."/>
            <person name="Lipzen A."/>
            <person name="Riley R."/>
            <person name="Ahrendt S."/>
            <person name="Ng V."/>
            <person name="Barry K."/>
            <person name="Daum C."/>
            <person name="Grigoriev I.V."/>
            <person name="Hilden K.S."/>
            <person name="Makela M.R."/>
            <person name="de Vries R.P."/>
        </authorList>
    </citation>
    <scope>NUCLEOTIDE SEQUENCE [LARGE SCALE GENOMIC DNA]</scope>
    <source>
        <strain evidence="9">OM18370.1</strain>
    </source>
</reference>
<evidence type="ECO:0000256" key="7">
    <source>
        <dbReference type="ARBA" id="ARBA00023180"/>
    </source>
</evidence>
<keyword evidence="7" id="KW-0325">Glycoprotein</keyword>
<dbReference type="GO" id="GO:0004519">
    <property type="term" value="F:endonuclease activity"/>
    <property type="evidence" value="ECO:0007669"/>
    <property type="project" value="UniProtKB-KW"/>
</dbReference>
<evidence type="ECO:0000256" key="8">
    <source>
        <dbReference type="SAM" id="SignalP"/>
    </source>
</evidence>
<evidence type="ECO:0000256" key="5">
    <source>
        <dbReference type="ARBA" id="ARBA00022801"/>
    </source>
</evidence>
<dbReference type="PANTHER" id="PTHR33146">
    <property type="entry name" value="ENDONUCLEASE 4"/>
    <property type="match status" value="1"/>
</dbReference>
<keyword evidence="2" id="KW-0540">Nuclease</keyword>
<dbReference type="EMBL" id="ML143430">
    <property type="protein sequence ID" value="TBU27638.1"/>
    <property type="molecule type" value="Genomic_DNA"/>
</dbReference>
<feature type="chain" id="PRO_5020903990" evidence="8">
    <location>
        <begin position="20"/>
        <end position="321"/>
    </location>
</feature>
<gene>
    <name evidence="9" type="ORF">BD311DRAFT_843304</name>
</gene>
<dbReference type="GO" id="GO:0016788">
    <property type="term" value="F:hydrolase activity, acting on ester bonds"/>
    <property type="evidence" value="ECO:0007669"/>
    <property type="project" value="InterPro"/>
</dbReference>
<accession>A0A4Q9MLE8</accession>
<sequence length="321" mass="34491">MAPLAAFTTIFSAALSAHAWGNLGHETIGFVAEQFLAPKAATFVHSTLNATWNFSLGPAAIWADQVKGEQAFKWSADLHFVDAQDSPLTGQCSVEEERDCADQICILAAIANYTARVVNPSLAAEQTLEALLFIDHFVGDIGQPLHVEALEEGGNGISAVCSGESSDNLHAAWDTGMVTKHIDQVHGGTPQQYANDLVAEIKNGSFASLAASWLACSSTTEPLNSRSLETRPGAQLERDLTEFLRSQEGEGITPLECPIEWARESNAFDCTVVFNFTTGEDLCSGVYFNDAVPVIDLQLAKQGFRLAAWLNVLFDGATNLP</sequence>
<keyword evidence="6" id="KW-1015">Disulfide bond</keyword>
<keyword evidence="4" id="KW-0255">Endonuclease</keyword>
<evidence type="ECO:0000256" key="4">
    <source>
        <dbReference type="ARBA" id="ARBA00022759"/>
    </source>
</evidence>
<dbReference type="InterPro" id="IPR003154">
    <property type="entry name" value="S1/P1nuclease"/>
</dbReference>
<dbReference type="Pfam" id="PF02265">
    <property type="entry name" value="S1-P1_nuclease"/>
    <property type="match status" value="1"/>
</dbReference>
<keyword evidence="8" id="KW-0732">Signal</keyword>
<dbReference type="CDD" id="cd11010">
    <property type="entry name" value="S1-P1_nuclease"/>
    <property type="match status" value="1"/>
</dbReference>
<dbReference type="GO" id="GO:0046872">
    <property type="term" value="F:metal ion binding"/>
    <property type="evidence" value="ECO:0007669"/>
    <property type="project" value="UniProtKB-KW"/>
</dbReference>
<evidence type="ECO:0000256" key="2">
    <source>
        <dbReference type="ARBA" id="ARBA00022722"/>
    </source>
</evidence>
<comment type="similarity">
    <text evidence="1">Belongs to the nuclease type I family.</text>
</comment>
<dbReference type="InterPro" id="IPR008947">
    <property type="entry name" value="PLipase_C/P1_nuclease_dom_sf"/>
</dbReference>
<dbReference type="GO" id="GO:0006308">
    <property type="term" value="P:DNA catabolic process"/>
    <property type="evidence" value="ECO:0007669"/>
    <property type="project" value="InterPro"/>
</dbReference>
<protein>
    <submittedName>
        <fullName evidence="9">Nuclease Le1</fullName>
    </submittedName>
</protein>
<keyword evidence="3" id="KW-0479">Metal-binding</keyword>
<feature type="signal peptide" evidence="8">
    <location>
        <begin position="1"/>
        <end position="19"/>
    </location>
</feature>
<dbReference type="Proteomes" id="UP000292957">
    <property type="component" value="Unassembled WGS sequence"/>
</dbReference>
<dbReference type="AlphaFoldDB" id="A0A4Q9MLE8"/>
<evidence type="ECO:0000256" key="1">
    <source>
        <dbReference type="ARBA" id="ARBA00009547"/>
    </source>
</evidence>
<dbReference type="Gene3D" id="1.10.575.10">
    <property type="entry name" value="P1 Nuclease"/>
    <property type="match status" value="1"/>
</dbReference>
<dbReference type="OrthoDB" id="441446at2759"/>
<dbReference type="SUPFAM" id="SSF48537">
    <property type="entry name" value="Phospholipase C/P1 nuclease"/>
    <property type="match status" value="2"/>
</dbReference>
<proteinExistence type="inferred from homology"/>
<keyword evidence="5" id="KW-0378">Hydrolase</keyword>
<dbReference type="GO" id="GO:0003676">
    <property type="term" value="F:nucleic acid binding"/>
    <property type="evidence" value="ECO:0007669"/>
    <property type="project" value="InterPro"/>
</dbReference>
<evidence type="ECO:0000256" key="6">
    <source>
        <dbReference type="ARBA" id="ARBA00023157"/>
    </source>
</evidence>
<dbReference type="PANTHER" id="PTHR33146:SF26">
    <property type="entry name" value="ENDONUCLEASE 4"/>
    <property type="match status" value="1"/>
</dbReference>